<dbReference type="Pfam" id="PF13432">
    <property type="entry name" value="TPR_16"/>
    <property type="match status" value="2"/>
</dbReference>
<dbReference type="InterPro" id="IPR011990">
    <property type="entry name" value="TPR-like_helical_dom_sf"/>
</dbReference>
<keyword evidence="1" id="KW-0175">Coiled coil</keyword>
<evidence type="ECO:0000256" key="2">
    <source>
        <dbReference type="SAM" id="MobiDB-lite"/>
    </source>
</evidence>
<feature type="region of interest" description="Disordered" evidence="2">
    <location>
        <begin position="33"/>
        <end position="61"/>
    </location>
</feature>
<dbReference type="EMBL" id="GDJX01008446">
    <property type="protein sequence ID" value="JAT59490.1"/>
    <property type="molecule type" value="Transcribed_RNA"/>
</dbReference>
<evidence type="ECO:0000256" key="1">
    <source>
        <dbReference type="SAM" id="Coils"/>
    </source>
</evidence>
<accession>A0A1D1YXX1</accession>
<proteinExistence type="predicted"/>
<dbReference type="Gene3D" id="1.25.40.10">
    <property type="entry name" value="Tetratricopeptide repeat domain"/>
    <property type="match status" value="2"/>
</dbReference>
<gene>
    <name evidence="3" type="primary">MJ1345_11</name>
    <name evidence="3" type="ORF">g.93783</name>
</gene>
<dbReference type="PANTHER" id="PTHR36350">
    <property type="entry name" value="TRANSMEMBRANE PROTEIN"/>
    <property type="match status" value="1"/>
</dbReference>
<sequence length="337" mass="36755">MGALLPGQRIPFSLLSLPPRPILPPGTLRLPHLQTPGWSSPRVAAVSASGGGSRPTSSDGDQMVRKLRSAAGALVLTATAAAAALCTGRFAAAPVRAEPSPAPPASEVGGEAAAAEEEVHAPSALSQFLESNDEAVEALRSLLYEKLDNGEYAEGLRILDRLIAARPSEAEWRFLAARVHRETGDAAGARRLLEEILAGDPLSFEALFEKAVLMDRCGEGEAAVEMLERALEDAREGKREKEAREVRLIMAQVQFLQKKVDEALRSYEELASEDPRDYRPYFCQGVIYSLLERNQEAREKFAKYKELSPRKFQVEGFLQTPLSRFKLFDTTPNAAAV</sequence>
<organism evidence="3">
    <name type="scientific">Anthurium amnicola</name>
    <dbReference type="NCBI Taxonomy" id="1678845"/>
    <lineage>
        <taxon>Eukaryota</taxon>
        <taxon>Viridiplantae</taxon>
        <taxon>Streptophyta</taxon>
        <taxon>Embryophyta</taxon>
        <taxon>Tracheophyta</taxon>
        <taxon>Spermatophyta</taxon>
        <taxon>Magnoliopsida</taxon>
        <taxon>Liliopsida</taxon>
        <taxon>Araceae</taxon>
        <taxon>Pothoideae</taxon>
        <taxon>Potheae</taxon>
        <taxon>Anthurium</taxon>
    </lineage>
</organism>
<evidence type="ECO:0000313" key="3">
    <source>
        <dbReference type="EMBL" id="JAT59490.1"/>
    </source>
</evidence>
<protein>
    <submittedName>
        <fullName evidence="3">TPR repeat-containing protein MJ1345</fullName>
    </submittedName>
</protein>
<name>A0A1D1YXX1_9ARAE</name>
<dbReference type="SUPFAM" id="SSF48452">
    <property type="entry name" value="TPR-like"/>
    <property type="match status" value="1"/>
</dbReference>
<reference evidence="3" key="1">
    <citation type="submission" date="2015-07" db="EMBL/GenBank/DDBJ databases">
        <title>Transcriptome Assembly of Anthurium amnicola.</title>
        <authorList>
            <person name="Suzuki J."/>
        </authorList>
    </citation>
    <scope>NUCLEOTIDE SEQUENCE</scope>
</reference>
<dbReference type="PANTHER" id="PTHR36350:SF3">
    <property type="entry name" value="TRANSMEMBRANE PROTEIN"/>
    <property type="match status" value="1"/>
</dbReference>
<feature type="coiled-coil region" evidence="1">
    <location>
        <begin position="224"/>
        <end position="273"/>
    </location>
</feature>
<dbReference type="AlphaFoldDB" id="A0A1D1YXX1"/>